<reference evidence="2" key="1">
    <citation type="journal article" date="2017" name="Nat. Commun.">
        <title>The North American bullfrog draft genome provides insight into hormonal regulation of long noncoding RNA.</title>
        <authorList>
            <person name="Hammond S.A."/>
            <person name="Warren R.L."/>
            <person name="Vandervalk B.P."/>
            <person name="Kucuk E."/>
            <person name="Khan H."/>
            <person name="Gibb E.A."/>
            <person name="Pandoh P."/>
            <person name="Kirk H."/>
            <person name="Zhao Y."/>
            <person name="Jones M."/>
            <person name="Mungall A.J."/>
            <person name="Coope R."/>
            <person name="Pleasance S."/>
            <person name="Moore R.A."/>
            <person name="Holt R.A."/>
            <person name="Round J.M."/>
            <person name="Ohora S."/>
            <person name="Walle B.V."/>
            <person name="Veldhoen N."/>
            <person name="Helbing C.C."/>
            <person name="Birol I."/>
        </authorList>
    </citation>
    <scope>NUCLEOTIDE SEQUENCE [LARGE SCALE GENOMIC DNA]</scope>
</reference>
<gene>
    <name evidence="1" type="ORF">AB205_0045860</name>
</gene>
<dbReference type="EMBL" id="KV927306">
    <property type="protein sequence ID" value="PIO33911.1"/>
    <property type="molecule type" value="Genomic_DNA"/>
</dbReference>
<organism evidence="1 2">
    <name type="scientific">Aquarana catesbeiana</name>
    <name type="common">American bullfrog</name>
    <name type="synonym">Rana catesbeiana</name>
    <dbReference type="NCBI Taxonomy" id="8400"/>
    <lineage>
        <taxon>Eukaryota</taxon>
        <taxon>Metazoa</taxon>
        <taxon>Chordata</taxon>
        <taxon>Craniata</taxon>
        <taxon>Vertebrata</taxon>
        <taxon>Euteleostomi</taxon>
        <taxon>Amphibia</taxon>
        <taxon>Batrachia</taxon>
        <taxon>Anura</taxon>
        <taxon>Neobatrachia</taxon>
        <taxon>Ranoidea</taxon>
        <taxon>Ranidae</taxon>
        <taxon>Aquarana</taxon>
    </lineage>
</organism>
<evidence type="ECO:0000313" key="2">
    <source>
        <dbReference type="Proteomes" id="UP000228934"/>
    </source>
</evidence>
<name>A0A2G9S392_AQUCT</name>
<dbReference type="OrthoDB" id="6499155at2759"/>
<dbReference type="Proteomes" id="UP000228934">
    <property type="component" value="Unassembled WGS sequence"/>
</dbReference>
<dbReference type="AlphaFoldDB" id="A0A2G9S392"/>
<accession>A0A2G9S392</accession>
<proteinExistence type="predicted"/>
<keyword evidence="2" id="KW-1185">Reference proteome</keyword>
<evidence type="ECO:0000313" key="1">
    <source>
        <dbReference type="EMBL" id="PIO33911.1"/>
    </source>
</evidence>
<protein>
    <submittedName>
        <fullName evidence="1">Uncharacterized protein</fullName>
    </submittedName>
</protein>
<sequence>MSCAPQYPEGPVICYGSSIVAEKHSNVSISSKVKKNVHKFTAREEVEYSFPLSPRHSSPAVSANLFRI</sequence>